<protein>
    <recommendedName>
        <fullName evidence="3">DUF2268 domain-containing protein</fullName>
    </recommendedName>
</protein>
<dbReference type="STRING" id="519424.AZF04_09690"/>
<sequence length="137" mass="16383">MGWLFYYGVKQMEDIKEVILNDEQLQEKLTFWQKKLRLQDWIIEVRVARASEIERNRAAEVSWVLPKKMASICILDQEDYPRGLMGERDMENDLVHELLHLHFAPIHDFNSDNEHYEIYEEQAIESITYGLIALERT</sequence>
<dbReference type="Proteomes" id="UP000075806">
    <property type="component" value="Unassembled WGS sequence"/>
</dbReference>
<reference evidence="1" key="1">
    <citation type="submission" date="2016-02" db="EMBL/GenBank/DDBJ databases">
        <title>Genome sequence of Bacillus trypoxylicola KCTC 13244(T).</title>
        <authorList>
            <person name="Jeong H."/>
            <person name="Park S.-H."/>
            <person name="Choi S.-K."/>
        </authorList>
    </citation>
    <scope>NUCLEOTIDE SEQUENCE [LARGE SCALE GENOMIC DNA]</scope>
    <source>
        <strain evidence="1">KCTC 13244</strain>
    </source>
</reference>
<comment type="caution">
    <text evidence="1">The sequence shown here is derived from an EMBL/GenBank/DDBJ whole genome shotgun (WGS) entry which is preliminary data.</text>
</comment>
<name>A0A161PZJ9_9BACI</name>
<gene>
    <name evidence="1" type="ORF">AZF04_09690</name>
</gene>
<evidence type="ECO:0008006" key="3">
    <source>
        <dbReference type="Google" id="ProtNLM"/>
    </source>
</evidence>
<evidence type="ECO:0000313" key="2">
    <source>
        <dbReference type="Proteomes" id="UP000075806"/>
    </source>
</evidence>
<accession>A0A161PZJ9</accession>
<dbReference type="AlphaFoldDB" id="A0A161PZJ9"/>
<proteinExistence type="predicted"/>
<keyword evidence="2" id="KW-1185">Reference proteome</keyword>
<dbReference type="EMBL" id="LTAO01000034">
    <property type="protein sequence ID" value="KYG28165.1"/>
    <property type="molecule type" value="Genomic_DNA"/>
</dbReference>
<evidence type="ECO:0000313" key="1">
    <source>
        <dbReference type="EMBL" id="KYG28165.1"/>
    </source>
</evidence>
<organism evidence="1 2">
    <name type="scientific">Alkalihalobacillus trypoxylicola</name>
    <dbReference type="NCBI Taxonomy" id="519424"/>
    <lineage>
        <taxon>Bacteria</taxon>
        <taxon>Bacillati</taxon>
        <taxon>Bacillota</taxon>
        <taxon>Bacilli</taxon>
        <taxon>Bacillales</taxon>
        <taxon>Bacillaceae</taxon>
        <taxon>Alkalihalobacillus</taxon>
    </lineage>
</organism>